<dbReference type="CDD" id="cd05374">
    <property type="entry name" value="17beta-HSD-like_SDR_c"/>
    <property type="match status" value="1"/>
</dbReference>
<evidence type="ECO:0000256" key="1">
    <source>
        <dbReference type="ARBA" id="ARBA00006484"/>
    </source>
</evidence>
<dbReference type="NCBIfam" id="NF004826">
    <property type="entry name" value="PRK06182.1"/>
    <property type="match status" value="1"/>
</dbReference>
<evidence type="ECO:0000313" key="4">
    <source>
        <dbReference type="EMBL" id="GAA4722200.1"/>
    </source>
</evidence>
<organism evidence="4 5">
    <name type="scientific">Pedococcus ginsenosidimutans</name>
    <dbReference type="NCBI Taxonomy" id="490570"/>
    <lineage>
        <taxon>Bacteria</taxon>
        <taxon>Bacillati</taxon>
        <taxon>Actinomycetota</taxon>
        <taxon>Actinomycetes</taxon>
        <taxon>Micrococcales</taxon>
        <taxon>Intrasporangiaceae</taxon>
        <taxon>Pedococcus</taxon>
    </lineage>
</organism>
<dbReference type="SUPFAM" id="SSF51735">
    <property type="entry name" value="NAD(P)-binding Rossmann-fold domains"/>
    <property type="match status" value="1"/>
</dbReference>
<evidence type="ECO:0000256" key="2">
    <source>
        <dbReference type="ARBA" id="ARBA00023002"/>
    </source>
</evidence>
<accession>A0ABP8Y5F9</accession>
<protein>
    <submittedName>
        <fullName evidence="4">Oxidoreductase</fullName>
    </submittedName>
</protein>
<dbReference type="RefSeq" id="WP_345502969.1">
    <property type="nucleotide sequence ID" value="NZ_BAABLO010000005.1"/>
</dbReference>
<dbReference type="PANTHER" id="PTHR44169:SF6">
    <property type="entry name" value="NADPH-DEPENDENT 1-ACYLDIHYDROXYACETONE PHOSPHATE REDUCTASE"/>
    <property type="match status" value="1"/>
</dbReference>
<dbReference type="PRINTS" id="PR00080">
    <property type="entry name" value="SDRFAMILY"/>
</dbReference>
<reference evidence="5" key="1">
    <citation type="journal article" date="2019" name="Int. J. Syst. Evol. Microbiol.">
        <title>The Global Catalogue of Microorganisms (GCM) 10K type strain sequencing project: providing services to taxonomists for standard genome sequencing and annotation.</title>
        <authorList>
            <consortium name="The Broad Institute Genomics Platform"/>
            <consortium name="The Broad Institute Genome Sequencing Center for Infectious Disease"/>
            <person name="Wu L."/>
            <person name="Ma J."/>
        </authorList>
    </citation>
    <scope>NUCLEOTIDE SEQUENCE [LARGE SCALE GENOMIC DNA]</scope>
    <source>
        <strain evidence="5">JCM 18961</strain>
    </source>
</reference>
<proteinExistence type="inferred from homology"/>
<dbReference type="PRINTS" id="PR00081">
    <property type="entry name" value="GDHRDH"/>
</dbReference>
<comment type="caution">
    <text evidence="4">The sequence shown here is derived from an EMBL/GenBank/DDBJ whole genome shotgun (WGS) entry which is preliminary data.</text>
</comment>
<dbReference type="PANTHER" id="PTHR44169">
    <property type="entry name" value="NADPH-DEPENDENT 1-ACYLDIHYDROXYACETONE PHOSPHATE REDUCTASE"/>
    <property type="match status" value="1"/>
</dbReference>
<dbReference type="Proteomes" id="UP001500556">
    <property type="component" value="Unassembled WGS sequence"/>
</dbReference>
<sequence length="285" mass="29950">MSHPTNPEHTSTGPVLVTGCSSGIGAATADLLVKAGHTVYATARRTDTLTELESAGARVLPLDVTSEESMTAAVRAVEAEHGRVGALVNNAGYGEYGTIEETDLDKVRQMFETNVFGLSRMVQLVLPAMRAAGTGRIVNIGSMGGRFTWPVGGYYHATKYAVEAITDALRNEVRPFGIHVSLIEPGLIRTRFEGTAMGSEAAAEAQSSPYAALLTASASATGSGYANPVLATGPESVARVVLKAVESGRPRSRYVVTPAARAMIAARTLGGDRVWDGIVRQQFKA</sequence>
<dbReference type="Pfam" id="PF00106">
    <property type="entry name" value="adh_short"/>
    <property type="match status" value="1"/>
</dbReference>
<evidence type="ECO:0000313" key="5">
    <source>
        <dbReference type="Proteomes" id="UP001500556"/>
    </source>
</evidence>
<comment type="similarity">
    <text evidence="1 3">Belongs to the short-chain dehydrogenases/reductases (SDR) family.</text>
</comment>
<dbReference type="Gene3D" id="3.40.50.720">
    <property type="entry name" value="NAD(P)-binding Rossmann-like Domain"/>
    <property type="match status" value="1"/>
</dbReference>
<gene>
    <name evidence="4" type="ORF">GCM10025782_20210</name>
</gene>
<dbReference type="InterPro" id="IPR002347">
    <property type="entry name" value="SDR_fam"/>
</dbReference>
<dbReference type="EMBL" id="BAABLO010000005">
    <property type="protein sequence ID" value="GAA4722200.1"/>
    <property type="molecule type" value="Genomic_DNA"/>
</dbReference>
<dbReference type="InterPro" id="IPR036291">
    <property type="entry name" value="NAD(P)-bd_dom_sf"/>
</dbReference>
<name>A0ABP8Y5F9_9MICO</name>
<keyword evidence="5" id="KW-1185">Reference proteome</keyword>
<evidence type="ECO:0000256" key="3">
    <source>
        <dbReference type="RuleBase" id="RU000363"/>
    </source>
</evidence>
<keyword evidence="2" id="KW-0560">Oxidoreductase</keyword>